<keyword evidence="8" id="KW-1185">Reference proteome</keyword>
<reference evidence="9" key="1">
    <citation type="submission" date="2025-08" db="UniProtKB">
        <authorList>
            <consortium name="RefSeq"/>
        </authorList>
    </citation>
    <scope>IDENTIFICATION</scope>
    <source>
        <tissue evidence="9">Leaves</tissue>
    </source>
</reference>
<keyword evidence="6" id="KW-0812">Transmembrane</keyword>
<feature type="chain" id="PRO_5047472958" evidence="7">
    <location>
        <begin position="24"/>
        <end position="402"/>
    </location>
</feature>
<keyword evidence="6" id="KW-1133">Transmembrane helix</keyword>
<feature type="compositionally biased region" description="Low complexity" evidence="5">
    <location>
        <begin position="331"/>
        <end position="345"/>
    </location>
</feature>
<evidence type="ECO:0000256" key="5">
    <source>
        <dbReference type="SAM" id="MobiDB-lite"/>
    </source>
</evidence>
<evidence type="ECO:0000256" key="1">
    <source>
        <dbReference type="ARBA" id="ARBA00008773"/>
    </source>
</evidence>
<dbReference type="GeneID" id="140037402"/>
<feature type="signal peptide" evidence="7">
    <location>
        <begin position="1"/>
        <end position="23"/>
    </location>
</feature>
<keyword evidence="2" id="KW-0378">Hydrolase</keyword>
<feature type="region of interest" description="Disordered" evidence="5">
    <location>
        <begin position="327"/>
        <end position="348"/>
    </location>
</feature>
<dbReference type="Gene3D" id="3.20.20.80">
    <property type="entry name" value="Glycosidases"/>
    <property type="match status" value="1"/>
</dbReference>
<proteinExistence type="inferred from homology"/>
<dbReference type="SUPFAM" id="SSF51445">
    <property type="entry name" value="(Trans)glycosidases"/>
    <property type="match status" value="1"/>
</dbReference>
<evidence type="ECO:0000256" key="4">
    <source>
        <dbReference type="RuleBase" id="RU004335"/>
    </source>
</evidence>
<sequence>MPPPFSFTILVLSFLSLLTATSTATIGVVYTPSNFPTPERVASTLTSLRIPSVHILHPTPAAIRAFAYSNISLILSVPNSLLPSFAANVSFASEWLFYHVLPFHPRAHISLISVGTDVVSSSSILAPTSDPSTFLLPAMRNLHLSLLDLGIKTISVSTSFSFINTVSQAFPPSSAEFHPAINPLLVKPILQFLAETNSSLLIDLYPYTVYKVQPAIPLGFALFREDPFNFRDDPITAARYRNLFDVMVDSVVTALAITGHENMKLILSQTGWPSSSSGENEEATPAYAQMYLKGLISHLKSGLGTPLKKDGVAEVYIYELFDGDDEEENNPMEMVNNSSASSSTSDRADDQHQRWGILYPNMTMKFNLDFSGSGKLSAMPAAWLVELALGIISHVAVYFLLL</sequence>
<name>A0ABM4X0T8_COFAR</name>
<organism evidence="8 9">
    <name type="scientific">Coffea arabica</name>
    <name type="common">Arabian coffee</name>
    <dbReference type="NCBI Taxonomy" id="13443"/>
    <lineage>
        <taxon>Eukaryota</taxon>
        <taxon>Viridiplantae</taxon>
        <taxon>Streptophyta</taxon>
        <taxon>Embryophyta</taxon>
        <taxon>Tracheophyta</taxon>
        <taxon>Spermatophyta</taxon>
        <taxon>Magnoliopsida</taxon>
        <taxon>eudicotyledons</taxon>
        <taxon>Gunneridae</taxon>
        <taxon>Pentapetalae</taxon>
        <taxon>asterids</taxon>
        <taxon>lamiids</taxon>
        <taxon>Gentianales</taxon>
        <taxon>Rubiaceae</taxon>
        <taxon>Ixoroideae</taxon>
        <taxon>Gardenieae complex</taxon>
        <taxon>Bertiereae - Coffeeae clade</taxon>
        <taxon>Coffeeae</taxon>
        <taxon>Coffea</taxon>
    </lineage>
</organism>
<dbReference type="RefSeq" id="XP_071937638.1">
    <property type="nucleotide sequence ID" value="XM_072081537.1"/>
</dbReference>
<gene>
    <name evidence="9" type="primary">LOC140037402</name>
</gene>
<evidence type="ECO:0000256" key="7">
    <source>
        <dbReference type="SAM" id="SignalP"/>
    </source>
</evidence>
<dbReference type="InterPro" id="IPR044965">
    <property type="entry name" value="Glyco_hydro_17_plant"/>
</dbReference>
<keyword evidence="6" id="KW-0472">Membrane</keyword>
<dbReference type="InterPro" id="IPR017853">
    <property type="entry name" value="GH"/>
</dbReference>
<keyword evidence="7" id="KW-0732">Signal</keyword>
<evidence type="ECO:0000313" key="8">
    <source>
        <dbReference type="Proteomes" id="UP001652660"/>
    </source>
</evidence>
<dbReference type="InterPro" id="IPR000490">
    <property type="entry name" value="Glyco_hydro_17"/>
</dbReference>
<comment type="similarity">
    <text evidence="1 4">Belongs to the glycosyl hydrolase 17 family.</text>
</comment>
<dbReference type="Proteomes" id="UP001652660">
    <property type="component" value="Chromosome 2e"/>
</dbReference>
<feature type="transmembrane region" description="Helical" evidence="6">
    <location>
        <begin position="381"/>
        <end position="401"/>
    </location>
</feature>
<evidence type="ECO:0000256" key="3">
    <source>
        <dbReference type="ARBA" id="ARBA00023295"/>
    </source>
</evidence>
<accession>A0ABM4X0T8</accession>
<evidence type="ECO:0000256" key="2">
    <source>
        <dbReference type="ARBA" id="ARBA00022801"/>
    </source>
</evidence>
<keyword evidence="3" id="KW-0326">Glycosidase</keyword>
<evidence type="ECO:0000313" key="9">
    <source>
        <dbReference type="RefSeq" id="XP_071937638.1"/>
    </source>
</evidence>
<dbReference type="PANTHER" id="PTHR32227">
    <property type="entry name" value="GLUCAN ENDO-1,3-BETA-GLUCOSIDASE BG1-RELATED-RELATED"/>
    <property type="match status" value="1"/>
</dbReference>
<protein>
    <submittedName>
        <fullName evidence="9">Glucan endo-1,3-beta-glucosidase-like</fullName>
    </submittedName>
</protein>
<evidence type="ECO:0000256" key="6">
    <source>
        <dbReference type="SAM" id="Phobius"/>
    </source>
</evidence>
<dbReference type="Pfam" id="PF00332">
    <property type="entry name" value="Glyco_hydro_17"/>
    <property type="match status" value="1"/>
</dbReference>